<sequence length="175" mass="19874">MIAMQYRFTLPADYDMSIIEQRIHDNGARLDNYPGLVFKTYLYARRGGVSSDGKENRYAPLYVWRDGTAMTGFLQSDAFEKLIRDFGWPVIECWTVISSPDLTAIDGCLFATISTHIITPYTTLTEALQPGGGNELTAWDCSRWRVLRARFSSRPEEPGFPDRYRIGYIAGPRAV</sequence>
<accession>A0A4R1ND84</accession>
<evidence type="ECO:0000313" key="1">
    <source>
        <dbReference type="EMBL" id="TCL05514.1"/>
    </source>
</evidence>
<comment type="caution">
    <text evidence="1">The sequence shown here is derived from an EMBL/GenBank/DDBJ whole genome shotgun (WGS) entry which is preliminary data.</text>
</comment>
<protein>
    <submittedName>
        <fullName evidence="1">Uncharacterized protein DUF4865</fullName>
    </submittedName>
</protein>
<dbReference type="OrthoDB" id="2065010at2"/>
<dbReference type="RefSeq" id="WP_132924215.1">
    <property type="nucleotide sequence ID" value="NZ_SJOI01000001.1"/>
</dbReference>
<dbReference type="Proteomes" id="UP000294555">
    <property type="component" value="Unassembled WGS sequence"/>
</dbReference>
<dbReference type="Pfam" id="PF16157">
    <property type="entry name" value="DUF4865"/>
    <property type="match status" value="1"/>
</dbReference>
<dbReference type="EMBL" id="SJOI01000001">
    <property type="protein sequence ID" value="TCL05514.1"/>
    <property type="molecule type" value="Genomic_DNA"/>
</dbReference>
<dbReference type="AlphaFoldDB" id="A0A4R1ND84"/>
<dbReference type="InterPro" id="IPR032349">
    <property type="entry name" value="DUF4865"/>
</dbReference>
<name>A0A4R1ND84_9GAMM</name>
<reference evidence="1 2" key="1">
    <citation type="submission" date="2019-02" db="EMBL/GenBank/DDBJ databases">
        <title>Investigation of anaerobic lignin degradation for improved lignocellulosic biofuels.</title>
        <authorList>
            <person name="Deangelis K."/>
        </authorList>
    </citation>
    <scope>NUCLEOTIDE SEQUENCE [LARGE SCALE GENOMIC DNA]</scope>
    <source>
        <strain evidence="1 2">159R</strain>
    </source>
</reference>
<evidence type="ECO:0000313" key="2">
    <source>
        <dbReference type="Proteomes" id="UP000294555"/>
    </source>
</evidence>
<organism evidence="1 2">
    <name type="scientific">Sodalis ligni</name>
    <dbReference type="NCBI Taxonomy" id="2697027"/>
    <lineage>
        <taxon>Bacteria</taxon>
        <taxon>Pseudomonadati</taxon>
        <taxon>Pseudomonadota</taxon>
        <taxon>Gammaproteobacteria</taxon>
        <taxon>Enterobacterales</taxon>
        <taxon>Bruguierivoracaceae</taxon>
        <taxon>Sodalis</taxon>
    </lineage>
</organism>
<gene>
    <name evidence="1" type="ORF">EZJ58_3704</name>
</gene>
<proteinExistence type="predicted"/>
<keyword evidence="2" id="KW-1185">Reference proteome</keyword>